<dbReference type="AlphaFoldDB" id="A0A6C7EBX0"/>
<proteinExistence type="predicted"/>
<accession>A0A6C7EBX0</accession>
<sequence>MSASIMTAADEADALEVLHASGCTDGLPVVIPTRERVERLVLASGLDGDTLLGEMGPGGGAATIEKVAINAVMAGCLPDHVPVVVAAIRALLQPEFDLGEMQSTTHSTAPLTIVNGPVVNHCDIVGGFGALGPGHRANASIGRAIRLCMMNIGDARPGVSDMALLGHPGKFGLCLAEDERSSPWEPWSHTLGYGPDDSTVTILGAEAPHSVVFTNDADDPDSPNRLLRALAAVIANTGSNNANFGAGAVAVALNPEHADVLAGAGMSRADVRCELQRLAVNTRGHLRSLNTGFIRPGDDDDPIHAVRRSDDIVLFVAGGSGLYSAVFPSWAAGAHRNAVVHELVVTGESCEIPWAVGASPE</sequence>
<dbReference type="RefSeq" id="WP_015441385.1">
    <property type="nucleotide sequence ID" value="NC_020520.1"/>
</dbReference>
<name>A0A6C7EBX0_ILUCY</name>
<keyword evidence="2" id="KW-1185">Reference proteome</keyword>
<protein>
    <submittedName>
        <fullName evidence="1">Uncharacterized protein</fullName>
    </submittedName>
</protein>
<gene>
    <name evidence="1" type="ORF">YM304_18240</name>
</gene>
<evidence type="ECO:0000313" key="2">
    <source>
        <dbReference type="Proteomes" id="UP000011863"/>
    </source>
</evidence>
<organism evidence="1 2">
    <name type="scientific">Ilumatobacter coccineus (strain NBRC 103263 / KCTC 29153 / YM16-304)</name>
    <dbReference type="NCBI Taxonomy" id="1313172"/>
    <lineage>
        <taxon>Bacteria</taxon>
        <taxon>Bacillati</taxon>
        <taxon>Actinomycetota</taxon>
        <taxon>Acidimicrobiia</taxon>
        <taxon>Acidimicrobiales</taxon>
        <taxon>Ilumatobacteraceae</taxon>
        <taxon>Ilumatobacter</taxon>
    </lineage>
</organism>
<dbReference type="Proteomes" id="UP000011863">
    <property type="component" value="Chromosome"/>
</dbReference>
<reference evidence="1 2" key="1">
    <citation type="journal article" date="2013" name="Int. J. Syst. Evol. Microbiol.">
        <title>Ilumatobacter nonamiense sp. nov. and Ilumatobacter coccineum sp. nov., isolated from seashore sand.</title>
        <authorList>
            <person name="Matsumoto A."/>
            <person name="Kasai H."/>
            <person name="Matsuo Y."/>
            <person name="Shizuri Y."/>
            <person name="Ichikawa N."/>
            <person name="Fujita N."/>
            <person name="Omura S."/>
            <person name="Takahashi Y."/>
        </authorList>
    </citation>
    <scope>NUCLEOTIDE SEQUENCE [LARGE SCALE GENOMIC DNA]</scope>
    <source>
        <strain evidence="2">NBRC 103263 / KCTC 29153 / YM16-304</strain>
    </source>
</reference>
<dbReference type="KEGG" id="aym:YM304_18240"/>
<evidence type="ECO:0000313" key="1">
    <source>
        <dbReference type="EMBL" id="BAN02138.1"/>
    </source>
</evidence>
<dbReference type="OrthoDB" id="5240640at2"/>
<dbReference type="EMBL" id="AP012057">
    <property type="protein sequence ID" value="BAN02138.1"/>
    <property type="molecule type" value="Genomic_DNA"/>
</dbReference>